<dbReference type="Proteomes" id="UP001417504">
    <property type="component" value="Unassembled WGS sequence"/>
</dbReference>
<accession>A0AAP0EDZ5</accession>
<sequence>MYQMELLSFRPDKVNHIQEDIVHFTNGDLIASCLEGPTASGEESIPLDPTDAFFGIQTWTPVQVHGDTLDKSGHAGSGCTQLLIASSMALDSATSAEDVKLTITNPALITLVRRTQPIPASPELGH</sequence>
<evidence type="ECO:0000313" key="2">
    <source>
        <dbReference type="Proteomes" id="UP001417504"/>
    </source>
</evidence>
<organism evidence="1 2">
    <name type="scientific">Stephania japonica</name>
    <dbReference type="NCBI Taxonomy" id="461633"/>
    <lineage>
        <taxon>Eukaryota</taxon>
        <taxon>Viridiplantae</taxon>
        <taxon>Streptophyta</taxon>
        <taxon>Embryophyta</taxon>
        <taxon>Tracheophyta</taxon>
        <taxon>Spermatophyta</taxon>
        <taxon>Magnoliopsida</taxon>
        <taxon>Ranunculales</taxon>
        <taxon>Menispermaceae</taxon>
        <taxon>Menispermoideae</taxon>
        <taxon>Cissampelideae</taxon>
        <taxon>Stephania</taxon>
    </lineage>
</organism>
<reference evidence="1 2" key="1">
    <citation type="submission" date="2024-01" db="EMBL/GenBank/DDBJ databases">
        <title>Genome assemblies of Stephania.</title>
        <authorList>
            <person name="Yang L."/>
        </authorList>
    </citation>
    <scope>NUCLEOTIDE SEQUENCE [LARGE SCALE GENOMIC DNA]</scope>
    <source>
        <strain evidence="1">QJT</strain>
        <tissue evidence="1">Leaf</tissue>
    </source>
</reference>
<evidence type="ECO:0000313" key="1">
    <source>
        <dbReference type="EMBL" id="KAK9091601.1"/>
    </source>
</evidence>
<dbReference type="EMBL" id="JBBNAE010000010">
    <property type="protein sequence ID" value="KAK9091601.1"/>
    <property type="molecule type" value="Genomic_DNA"/>
</dbReference>
<proteinExistence type="predicted"/>
<keyword evidence="2" id="KW-1185">Reference proteome</keyword>
<dbReference type="AlphaFoldDB" id="A0AAP0EDZ5"/>
<gene>
    <name evidence="1" type="ORF">Sjap_024778</name>
</gene>
<protein>
    <submittedName>
        <fullName evidence="1">Uncharacterized protein</fullName>
    </submittedName>
</protein>
<name>A0AAP0EDZ5_9MAGN</name>
<comment type="caution">
    <text evidence="1">The sequence shown here is derived from an EMBL/GenBank/DDBJ whole genome shotgun (WGS) entry which is preliminary data.</text>
</comment>